<protein>
    <submittedName>
        <fullName evidence="2">Uncharacterized protein</fullName>
    </submittedName>
</protein>
<comment type="caution">
    <text evidence="2">The sequence shown here is derived from an EMBL/GenBank/DDBJ whole genome shotgun (WGS) entry which is preliminary data.</text>
</comment>
<gene>
    <name evidence="2" type="ORF">GH714_042855</name>
</gene>
<feature type="transmembrane region" description="Helical" evidence="1">
    <location>
        <begin position="875"/>
        <end position="894"/>
    </location>
</feature>
<feature type="transmembrane region" description="Helical" evidence="1">
    <location>
        <begin position="753"/>
        <end position="778"/>
    </location>
</feature>
<feature type="transmembrane region" description="Helical" evidence="1">
    <location>
        <begin position="466"/>
        <end position="485"/>
    </location>
</feature>
<feature type="transmembrane region" description="Helical" evidence="1">
    <location>
        <begin position="347"/>
        <end position="367"/>
    </location>
</feature>
<dbReference type="AlphaFoldDB" id="A0A6A6JZM2"/>
<feature type="transmembrane region" description="Helical" evidence="1">
    <location>
        <begin position="254"/>
        <end position="273"/>
    </location>
</feature>
<feature type="transmembrane region" description="Helical" evidence="1">
    <location>
        <begin position="226"/>
        <end position="248"/>
    </location>
</feature>
<name>A0A6A6JZM2_HEVBR</name>
<dbReference type="Proteomes" id="UP000467840">
    <property type="component" value="Unassembled WGS sequence"/>
</dbReference>
<feature type="transmembrane region" description="Helical" evidence="1">
    <location>
        <begin position="441"/>
        <end position="459"/>
    </location>
</feature>
<evidence type="ECO:0000313" key="2">
    <source>
        <dbReference type="EMBL" id="KAF2282031.1"/>
    </source>
</evidence>
<proteinExistence type="predicted"/>
<keyword evidence="1" id="KW-0472">Membrane</keyword>
<feature type="transmembrane region" description="Helical" evidence="1">
    <location>
        <begin position="1021"/>
        <end position="1042"/>
    </location>
</feature>
<keyword evidence="1" id="KW-0812">Transmembrane</keyword>
<reference evidence="2 3" key="1">
    <citation type="journal article" date="2020" name="Mol. Plant">
        <title>The Chromosome-Based Rubber Tree Genome Provides New Insights into Spurge Genome Evolution and Rubber Biosynthesis.</title>
        <authorList>
            <person name="Liu J."/>
            <person name="Shi C."/>
            <person name="Shi C.C."/>
            <person name="Li W."/>
            <person name="Zhang Q.J."/>
            <person name="Zhang Y."/>
            <person name="Li K."/>
            <person name="Lu H.F."/>
            <person name="Shi C."/>
            <person name="Zhu S.T."/>
            <person name="Xiao Z.Y."/>
            <person name="Nan H."/>
            <person name="Yue Y."/>
            <person name="Zhu X.G."/>
            <person name="Wu Y."/>
            <person name="Hong X.N."/>
            <person name="Fan G.Y."/>
            <person name="Tong Y."/>
            <person name="Zhang D."/>
            <person name="Mao C.L."/>
            <person name="Liu Y.L."/>
            <person name="Hao S.J."/>
            <person name="Liu W.Q."/>
            <person name="Lv M.Q."/>
            <person name="Zhang H.B."/>
            <person name="Liu Y."/>
            <person name="Hu-Tang G.R."/>
            <person name="Wang J.P."/>
            <person name="Wang J.H."/>
            <person name="Sun Y.H."/>
            <person name="Ni S.B."/>
            <person name="Chen W.B."/>
            <person name="Zhang X.C."/>
            <person name="Jiao Y.N."/>
            <person name="Eichler E.E."/>
            <person name="Li G.H."/>
            <person name="Liu X."/>
            <person name="Gao L.Z."/>
        </authorList>
    </citation>
    <scope>NUCLEOTIDE SEQUENCE [LARGE SCALE GENOMIC DNA]</scope>
    <source>
        <strain evidence="3">cv. GT1</strain>
        <tissue evidence="2">Leaf</tissue>
    </source>
</reference>
<dbReference type="PANTHER" id="PTHR47372:SF11">
    <property type="entry name" value="RE19971P"/>
    <property type="match status" value="1"/>
</dbReference>
<dbReference type="PANTHER" id="PTHR47372">
    <property type="entry name" value="DAUER UP-REGULATED-RELATED"/>
    <property type="match status" value="1"/>
</dbReference>
<feature type="transmembrane region" description="Helical" evidence="1">
    <location>
        <begin position="984"/>
        <end position="1015"/>
    </location>
</feature>
<evidence type="ECO:0000313" key="3">
    <source>
        <dbReference type="Proteomes" id="UP000467840"/>
    </source>
</evidence>
<feature type="transmembrane region" description="Helical" evidence="1">
    <location>
        <begin position="846"/>
        <end position="869"/>
    </location>
</feature>
<feature type="transmembrane region" description="Helical" evidence="1">
    <location>
        <begin position="373"/>
        <end position="394"/>
    </location>
</feature>
<sequence length="1129" mass="110463">MHMELFRDTGGNANAAHTFPHEPKLVALARAICRQTRIAATSDARCPHGECCPDIFRTPSVGAVIELRTNHIPASPQGGVKLSSSAKTGKALAHRIAVANRAHAISGVLLNIGTLLCTVAVICAVVANPAVIAVAGAICAVVANPVGMAAVAAVAGAISAVAAVAYLAVTGVSIRDLYKSCKQVIQVKEEGLVTVQSLQPVLTPITPIAGKIGCDEIGDAEGALDVVAGVVGVGAVIAGALVIAAGAVALALGATAGAGGLAIGAVAVMAQVATNSGVAKVMVEVDPSAIKDAAKNAKIPVISMKEVVAGSKKDNTEYDVIENYKPQQVSKIKWLNAPPAGGPTMKLVMAVVAVTLVAQAVGAVIAVGAAAPVIAVAVVSCGLVLGAAGVPMCVDVKLVQSRMLLRLVSSLMHLLRLVRLLQMLNLNRVLLSHQNRKSVRGTLNIGKLLCTVAVICAVATVGVGGLAIAVAAVISAVAAVAYIAVTGVSIRDLYKSWQQVIQVKEEGLVTVQSLQPVLTPITPIAGKINYGKIAKAGVASAAEGTAGVKVAKGSVRVGVKVAKGSVDAGVKVAKGSAKVGAKIAKGTTAAGAIGGLVLGSVAGKVADAVQTAGTESARAALEVAKGAASAGTSWGTKEGAAGKIAKAGVKVAGVLSGQGGEIVGLLTGAVGGLVLGAAAGQVAQTTSLAAAQTAAAAVAQAAAETARAALEVAKVGVTLTKEAAKAHESRWWGSGCRLGGAESVGLLTGAAGLAAGAVALVLGGALVGGGLLVAGVIAKPPYQKPKSPPTSATWDKKHLRKEGGVKLSSSAKTGKALAHRIAVANRAHATGALGAGEIVRLLTGGALLFAGAVVAVGLAIASGAVAAVVANPVGIAAAVCVAGAISAVAAYIAVTGVSIRDLYRSWQQVIQVKEEGLVTVQSLQPVLTPITPIAGKINYGKIAKAGVASAAEGTAGAAAKIAKAGVKVAKDSAKVGAKIAKGGVVTGAVGGLVLGAAAVSVVADAVVVAVAVGAAVAGGVVVWPVVAAALLFAGGGALGALVTADAAKTVEDAGNVVEAQLGAQAAATGRAAVEIAKASTSNSDVMKSLAGEKDFLEAGADLYQAIASAQDWEPVVGNVATVAQQSRAR</sequence>
<feature type="transmembrane region" description="Helical" evidence="1">
    <location>
        <begin position="149"/>
        <end position="169"/>
    </location>
</feature>
<accession>A0A6A6JZM2</accession>
<keyword evidence="1" id="KW-1133">Transmembrane helix</keyword>
<evidence type="ECO:0000256" key="1">
    <source>
        <dbReference type="SAM" id="Phobius"/>
    </source>
</evidence>
<keyword evidence="3" id="KW-1185">Reference proteome</keyword>
<feature type="transmembrane region" description="Helical" evidence="1">
    <location>
        <begin position="115"/>
        <end position="143"/>
    </location>
</feature>
<organism evidence="2 3">
    <name type="scientific">Hevea brasiliensis</name>
    <name type="common">Para rubber tree</name>
    <name type="synonym">Siphonia brasiliensis</name>
    <dbReference type="NCBI Taxonomy" id="3981"/>
    <lineage>
        <taxon>Eukaryota</taxon>
        <taxon>Viridiplantae</taxon>
        <taxon>Streptophyta</taxon>
        <taxon>Embryophyta</taxon>
        <taxon>Tracheophyta</taxon>
        <taxon>Spermatophyta</taxon>
        <taxon>Magnoliopsida</taxon>
        <taxon>eudicotyledons</taxon>
        <taxon>Gunneridae</taxon>
        <taxon>Pentapetalae</taxon>
        <taxon>rosids</taxon>
        <taxon>fabids</taxon>
        <taxon>Malpighiales</taxon>
        <taxon>Euphorbiaceae</taxon>
        <taxon>Crotonoideae</taxon>
        <taxon>Micrandreae</taxon>
        <taxon>Hevea</taxon>
    </lineage>
</organism>
<dbReference type="EMBL" id="JAAGAX010000511">
    <property type="protein sequence ID" value="KAF2282031.1"/>
    <property type="molecule type" value="Genomic_DNA"/>
</dbReference>